<proteinExistence type="inferred from homology"/>
<organism evidence="6 7">
    <name type="scientific">Malassezia sympodialis (strain ATCC 42132)</name>
    <name type="common">Atopic eczema-associated yeast</name>
    <dbReference type="NCBI Taxonomy" id="1230383"/>
    <lineage>
        <taxon>Eukaryota</taxon>
        <taxon>Fungi</taxon>
        <taxon>Dikarya</taxon>
        <taxon>Basidiomycota</taxon>
        <taxon>Ustilaginomycotina</taxon>
        <taxon>Malasseziomycetes</taxon>
        <taxon>Malasseziales</taxon>
        <taxon>Malasseziaceae</taxon>
        <taxon>Malassezia</taxon>
    </lineage>
</organism>
<comment type="similarity">
    <text evidence="1">Belongs to the eukaryotic-type N-acetylglucosamine kinase family.</text>
</comment>
<dbReference type="GO" id="GO:0045127">
    <property type="term" value="F:N-acetylglucosamine kinase activity"/>
    <property type="evidence" value="ECO:0007669"/>
    <property type="project" value="UniProtKB-EC"/>
</dbReference>
<evidence type="ECO:0000313" key="7">
    <source>
        <dbReference type="Proteomes" id="UP000186303"/>
    </source>
</evidence>
<evidence type="ECO:0000313" key="6">
    <source>
        <dbReference type="EMBL" id="SHO77635.1"/>
    </source>
</evidence>
<dbReference type="PANTHER" id="PTHR43190">
    <property type="entry name" value="N-ACETYL-D-GLUCOSAMINE KINASE"/>
    <property type="match status" value="1"/>
</dbReference>
<dbReference type="VEuPathDB" id="FungiDB:MSYG_1977"/>
<dbReference type="InterPro" id="IPR052519">
    <property type="entry name" value="Euk-type_GlcNAc_Kinase"/>
</dbReference>
<evidence type="ECO:0000259" key="5">
    <source>
        <dbReference type="Pfam" id="PF01869"/>
    </source>
</evidence>
<accession>A0A1M8A5C5</accession>
<dbReference type="EC" id="2.7.1.59" evidence="2"/>
<evidence type="ECO:0000256" key="2">
    <source>
        <dbReference type="ARBA" id="ARBA00012122"/>
    </source>
</evidence>
<protein>
    <recommendedName>
        <fullName evidence="3">N-acetyl-D-glucosamine kinase</fullName>
        <ecNumber evidence="2">2.7.1.59</ecNumber>
    </recommendedName>
    <alternativeName>
        <fullName evidence="4">GlcNAc kinase</fullName>
    </alternativeName>
</protein>
<dbReference type="AlphaFoldDB" id="A0A1M8A5C5"/>
<feature type="domain" description="ATPase BadF/BadG/BcrA/BcrD type" evidence="5">
    <location>
        <begin position="8"/>
        <end position="242"/>
    </location>
</feature>
<dbReference type="InterPro" id="IPR043129">
    <property type="entry name" value="ATPase_NBD"/>
</dbReference>
<evidence type="ECO:0000256" key="4">
    <source>
        <dbReference type="ARBA" id="ARBA00031123"/>
    </source>
</evidence>
<evidence type="ECO:0000256" key="1">
    <source>
        <dbReference type="ARBA" id="ARBA00006198"/>
    </source>
</evidence>
<dbReference type="PANTHER" id="PTHR43190:SF3">
    <property type="entry name" value="N-ACETYL-D-GLUCOSAMINE KINASE"/>
    <property type="match status" value="1"/>
</dbReference>
<evidence type="ECO:0000256" key="3">
    <source>
        <dbReference type="ARBA" id="ARBA00014974"/>
    </source>
</evidence>
<dbReference type="EMBL" id="LT671823">
    <property type="protein sequence ID" value="SHO77635.1"/>
    <property type="molecule type" value="Genomic_DNA"/>
</dbReference>
<dbReference type="OMA" id="SFASVEC"/>
<dbReference type="Proteomes" id="UP000186303">
    <property type="component" value="Chromosome 3"/>
</dbReference>
<name>A0A1M8A5C5_MALS4</name>
<sequence>MNHTYLAVDAGGTRTRATLVGADGRVCGRGAAGPGNWAVQGRDAWAAAIRAAVAEACASTGGVPRGTHVWVGTAGVPAGERDEAVVALVSELVPGAHVRVSNDAELLHRPAPRTCVVAIAGTGSVVLAIDTHGRVQQWGGLGWLLGDEGSAFHVGRAAVRAVLGGEPAAHALRARLAQAHLRGDDWIRYIYGAEDPRAVLASLAPCVTAAAEAGDPAAAALLREATAPLAALIASAATHEADLRLGGALMQVPCYRQALLSHLGGVSFASVECVSVPSEYAAQTLRLMHTIHYSIGDS</sequence>
<reference evidence="7" key="1">
    <citation type="journal article" date="2017" name="Nucleic Acids Res.">
        <title>Proteogenomics produces comprehensive and highly accurate protein-coding gene annotation in a complete genome assembly of Malassezia sympodialis.</title>
        <authorList>
            <person name="Zhu Y."/>
            <person name="Engstroem P.G."/>
            <person name="Tellgren-Roth C."/>
            <person name="Baudo C.D."/>
            <person name="Kennell J.C."/>
            <person name="Sun S."/>
            <person name="Billmyre R.B."/>
            <person name="Schroeder M.S."/>
            <person name="Andersson A."/>
            <person name="Holm T."/>
            <person name="Sigurgeirsson B."/>
            <person name="Wu G."/>
            <person name="Sankaranarayanan S.R."/>
            <person name="Siddharthan R."/>
            <person name="Sanyal K."/>
            <person name="Lundeberg J."/>
            <person name="Nystedt B."/>
            <person name="Boekhout T."/>
            <person name="Dawson T.L. Jr."/>
            <person name="Heitman J."/>
            <person name="Scheynius A."/>
            <person name="Lehtioe J."/>
        </authorList>
    </citation>
    <scope>NUCLEOTIDE SEQUENCE [LARGE SCALE GENOMIC DNA]</scope>
    <source>
        <strain evidence="7">ATCC 42132</strain>
    </source>
</reference>
<keyword evidence="7" id="KW-1185">Reference proteome</keyword>
<dbReference type="SUPFAM" id="SSF53067">
    <property type="entry name" value="Actin-like ATPase domain"/>
    <property type="match status" value="2"/>
</dbReference>
<dbReference type="STRING" id="1230383.A0A1M8A5C5"/>
<dbReference type="InterPro" id="IPR002731">
    <property type="entry name" value="ATPase_BadF"/>
</dbReference>
<gene>
    <name evidence="6" type="ORF">MSYG_1977</name>
</gene>
<dbReference type="Pfam" id="PF01869">
    <property type="entry name" value="BcrAD_BadFG"/>
    <property type="match status" value="1"/>
</dbReference>
<dbReference type="Gene3D" id="3.30.420.40">
    <property type="match status" value="2"/>
</dbReference>
<dbReference type="OrthoDB" id="311172at2759"/>